<reference evidence="1 2" key="1">
    <citation type="journal article" date="2010" name="Proc. Natl. Acad. Sci. U.S.A.">
        <title>Giant virus with a remarkable complement of genes infects marine zooplankton.</title>
        <authorList>
            <person name="Fischer M.G."/>
            <person name="Allen M.J."/>
            <person name="Wilson W.H."/>
            <person name="Suttle C.A."/>
        </authorList>
    </citation>
    <scope>NUCLEOTIDE SEQUENCE [LARGE SCALE GENOMIC DNA]</scope>
    <source>
        <strain evidence="1 2">BV-PW1</strain>
    </source>
</reference>
<protein>
    <submittedName>
        <fullName evidence="1">Uncharacterized protein</fullName>
    </submittedName>
</protein>
<proteinExistence type="predicted"/>
<dbReference type="OrthoDB" id="22190at10239"/>
<sequence>MNCHSIKKELEIQRINNLISISNYKNNELQIYLSALNKNDETEYSNTETFKNSEIIPNDISTLFKKPWNKLHTIHQIIKVKEYCQKINNINKKASEMETILIQKIKTRKLKLVNYDEENGRILSINDLNTICNNL</sequence>
<evidence type="ECO:0000313" key="2">
    <source>
        <dbReference type="Proteomes" id="UP000029781"/>
    </source>
</evidence>
<name>E3T4X5_CROVB</name>
<evidence type="ECO:0000313" key="1">
    <source>
        <dbReference type="EMBL" id="ADO67238.1"/>
    </source>
</evidence>
<organism evidence="1 2">
    <name type="scientific">Cafeteria roenbergensis virus (strain BV-PW1)</name>
    <name type="common">CroV</name>
    <dbReference type="NCBI Taxonomy" id="693272"/>
    <lineage>
        <taxon>Viruses</taxon>
        <taxon>Varidnaviria</taxon>
        <taxon>Bamfordvirae</taxon>
        <taxon>Nucleocytoviricota</taxon>
        <taxon>Megaviricetes</taxon>
        <taxon>Imitervirales</taxon>
        <taxon>Mimiviridae</taxon>
        <taxon>Aliimimivirinae</taxon>
        <taxon>Rheavirus</taxon>
        <taxon>Rheavirus sinusmexicani</taxon>
    </lineage>
</organism>
<dbReference type="KEGG" id="vg:9887607"/>
<dbReference type="GeneID" id="9887607"/>
<keyword evidence="2" id="KW-1185">Reference proteome</keyword>
<dbReference type="EMBL" id="GU244497">
    <property type="protein sequence ID" value="ADO67238.1"/>
    <property type="molecule type" value="Genomic_DNA"/>
</dbReference>
<accession>E3T4X5</accession>
<dbReference type="Proteomes" id="UP000029781">
    <property type="component" value="Segment"/>
</dbReference>
<dbReference type="RefSeq" id="YP_003969837.1">
    <property type="nucleotide sequence ID" value="NC_014637.1"/>
</dbReference>
<gene>
    <name evidence="1" type="ORF">crov205</name>
</gene>
<organismHost>
    <name type="scientific">Cafeteria roenbergensis</name>
    <name type="common">Marine flagellate</name>
    <dbReference type="NCBI Taxonomy" id="33653"/>
</organismHost>